<evidence type="ECO:0000256" key="1">
    <source>
        <dbReference type="ARBA" id="ARBA00022679"/>
    </source>
</evidence>
<dbReference type="OMA" id="TEFCETD"/>
<feature type="compositionally biased region" description="Basic and acidic residues" evidence="7">
    <location>
        <begin position="336"/>
        <end position="358"/>
    </location>
</feature>
<dbReference type="PROSITE" id="PS50011">
    <property type="entry name" value="PROTEIN_KINASE_DOM"/>
    <property type="match status" value="1"/>
</dbReference>
<dbReference type="OrthoDB" id="295550at2759"/>
<dbReference type="InterPro" id="IPR045269">
    <property type="entry name" value="Atg1-like"/>
</dbReference>
<dbReference type="GO" id="GO:0005829">
    <property type="term" value="C:cytosol"/>
    <property type="evidence" value="ECO:0007669"/>
    <property type="project" value="TreeGrafter"/>
</dbReference>
<evidence type="ECO:0000256" key="6">
    <source>
        <dbReference type="RuleBase" id="RU000304"/>
    </source>
</evidence>
<evidence type="ECO:0000256" key="5">
    <source>
        <dbReference type="PROSITE-ProRule" id="PRU10141"/>
    </source>
</evidence>
<dbReference type="InterPro" id="IPR000719">
    <property type="entry name" value="Prot_kinase_dom"/>
</dbReference>
<dbReference type="GO" id="GO:0016020">
    <property type="term" value="C:membrane"/>
    <property type="evidence" value="ECO:0007669"/>
    <property type="project" value="TreeGrafter"/>
</dbReference>
<keyword evidence="1" id="KW-0808">Transferase</keyword>
<evidence type="ECO:0000256" key="7">
    <source>
        <dbReference type="SAM" id="MobiDB-lite"/>
    </source>
</evidence>
<accession>A0A8S1S8P7</accession>
<comment type="similarity">
    <text evidence="6">Belongs to the protein kinase superfamily.</text>
</comment>
<dbReference type="GO" id="GO:0005524">
    <property type="term" value="F:ATP binding"/>
    <property type="evidence" value="ECO:0007669"/>
    <property type="project" value="UniProtKB-UniRule"/>
</dbReference>
<dbReference type="AlphaFoldDB" id="A0A8S1S8P7"/>
<evidence type="ECO:0000256" key="2">
    <source>
        <dbReference type="ARBA" id="ARBA00022741"/>
    </source>
</evidence>
<evidence type="ECO:0000256" key="3">
    <source>
        <dbReference type="ARBA" id="ARBA00022777"/>
    </source>
</evidence>
<evidence type="ECO:0000256" key="8">
    <source>
        <dbReference type="SAM" id="Phobius"/>
    </source>
</evidence>
<keyword evidence="4 5" id="KW-0067">ATP-binding</keyword>
<keyword evidence="8" id="KW-0812">Transmembrane</keyword>
<gene>
    <name evidence="10" type="ORF">POCTA_138.1.T0080478</name>
</gene>
<dbReference type="GO" id="GO:0000407">
    <property type="term" value="C:phagophore assembly site"/>
    <property type="evidence" value="ECO:0007669"/>
    <property type="project" value="TreeGrafter"/>
</dbReference>
<dbReference type="FunFam" id="1.10.510.10:FF:001908">
    <property type="entry name" value="Uncharacterized protein"/>
    <property type="match status" value="1"/>
</dbReference>
<keyword evidence="3" id="KW-0418">Kinase</keyword>
<dbReference type="PANTHER" id="PTHR24348:SF22">
    <property type="entry name" value="NON-SPECIFIC SERINE_THREONINE PROTEIN KINASE"/>
    <property type="match status" value="1"/>
</dbReference>
<dbReference type="SMART" id="SM00220">
    <property type="entry name" value="S_TKc"/>
    <property type="match status" value="1"/>
</dbReference>
<keyword evidence="6" id="KW-0723">Serine/threonine-protein kinase</keyword>
<dbReference type="InterPro" id="IPR008271">
    <property type="entry name" value="Ser/Thr_kinase_AS"/>
</dbReference>
<dbReference type="GO" id="GO:0010506">
    <property type="term" value="P:regulation of autophagy"/>
    <property type="evidence" value="ECO:0007669"/>
    <property type="project" value="InterPro"/>
</dbReference>
<protein>
    <recommendedName>
        <fullName evidence="9">Protein kinase domain-containing protein</fullName>
    </recommendedName>
</protein>
<dbReference type="GO" id="GO:0000045">
    <property type="term" value="P:autophagosome assembly"/>
    <property type="evidence" value="ECO:0007669"/>
    <property type="project" value="TreeGrafter"/>
</dbReference>
<dbReference type="PANTHER" id="PTHR24348">
    <property type="entry name" value="SERINE/THREONINE-PROTEIN KINASE UNC-51-RELATED"/>
    <property type="match status" value="1"/>
</dbReference>
<dbReference type="PROSITE" id="PS00107">
    <property type="entry name" value="PROTEIN_KINASE_ATP"/>
    <property type="match status" value="1"/>
</dbReference>
<keyword evidence="8" id="KW-0472">Membrane</keyword>
<evidence type="ECO:0000259" key="9">
    <source>
        <dbReference type="PROSITE" id="PS50011"/>
    </source>
</evidence>
<organism evidence="10 11">
    <name type="scientific">Paramecium octaurelia</name>
    <dbReference type="NCBI Taxonomy" id="43137"/>
    <lineage>
        <taxon>Eukaryota</taxon>
        <taxon>Sar</taxon>
        <taxon>Alveolata</taxon>
        <taxon>Ciliophora</taxon>
        <taxon>Intramacronucleata</taxon>
        <taxon>Oligohymenophorea</taxon>
        <taxon>Peniculida</taxon>
        <taxon>Parameciidae</taxon>
        <taxon>Paramecium</taxon>
    </lineage>
</organism>
<keyword evidence="11" id="KW-1185">Reference proteome</keyword>
<dbReference type="EMBL" id="CAJJDP010000007">
    <property type="protein sequence ID" value="CAD8137621.1"/>
    <property type="molecule type" value="Genomic_DNA"/>
</dbReference>
<comment type="caution">
    <text evidence="10">The sequence shown here is derived from an EMBL/GenBank/DDBJ whole genome shotgun (WGS) entry which is preliminary data.</text>
</comment>
<dbReference type="GO" id="GO:0004674">
    <property type="term" value="F:protein serine/threonine kinase activity"/>
    <property type="evidence" value="ECO:0007669"/>
    <property type="project" value="UniProtKB-KW"/>
</dbReference>
<feature type="transmembrane region" description="Helical" evidence="8">
    <location>
        <begin position="193"/>
        <end position="213"/>
    </location>
</feature>
<keyword evidence="8" id="KW-1133">Transmembrane helix</keyword>
<feature type="compositionally biased region" description="Basic and acidic residues" evidence="7">
    <location>
        <begin position="287"/>
        <end position="296"/>
    </location>
</feature>
<sequence length="439" mass="51350">MLNEKVIGEYVYLVSDECKVGVGQFSHVYKGYHEKTKKQVAIKQIDKKQIKGIFEQMLRNEINILKQLNHQYILKMDAYYETTNNFYIITEFCETDVLQILKNQGSLPEDKVIAYVLQISEALKYLNSKKIIHRDIKPSNILIHEGEVRLADFGFAVHQDKVGIEDRQFQIGSPLYMSPETLLKNQYNHKTDLWSLGVLYFEMIFGIVPFFSIEMDDLLRKLQQYQQDYILTFKYPISEASTEAIRNLLAYDPSHRCEIRNLEIILKKYYNNRAAGDASIHSQKRTITPDKRRRDSPNQSPEIRSKVQPVKKELVKVSCSAKCFDKNSTYFTKNKANKEDNQQHSKREENPGTDRKDNEAIHQISGIRLHEQTQQNDKVTHENMNNEEFLAFLIKKLESVKRQDPSQNIQINECQLLLYQYYGKDQNVLQGLKNKESSS</sequence>
<keyword evidence="2 5" id="KW-0547">Nucleotide-binding</keyword>
<feature type="binding site" evidence="5">
    <location>
        <position position="43"/>
    </location>
    <ligand>
        <name>ATP</name>
        <dbReference type="ChEBI" id="CHEBI:30616"/>
    </ligand>
</feature>
<proteinExistence type="inferred from homology"/>
<dbReference type="Pfam" id="PF00069">
    <property type="entry name" value="Pkinase"/>
    <property type="match status" value="1"/>
</dbReference>
<reference evidence="10" key="1">
    <citation type="submission" date="2021-01" db="EMBL/GenBank/DDBJ databases">
        <authorList>
            <consortium name="Genoscope - CEA"/>
            <person name="William W."/>
        </authorList>
    </citation>
    <scope>NUCLEOTIDE SEQUENCE</scope>
</reference>
<dbReference type="Proteomes" id="UP000683925">
    <property type="component" value="Unassembled WGS sequence"/>
</dbReference>
<feature type="region of interest" description="Disordered" evidence="7">
    <location>
        <begin position="277"/>
        <end position="309"/>
    </location>
</feature>
<dbReference type="GO" id="GO:0005776">
    <property type="term" value="C:autophagosome"/>
    <property type="evidence" value="ECO:0007669"/>
    <property type="project" value="TreeGrafter"/>
</dbReference>
<evidence type="ECO:0000313" key="11">
    <source>
        <dbReference type="Proteomes" id="UP000683925"/>
    </source>
</evidence>
<evidence type="ECO:0000256" key="4">
    <source>
        <dbReference type="ARBA" id="ARBA00022840"/>
    </source>
</evidence>
<name>A0A8S1S8P7_PAROT</name>
<dbReference type="PROSITE" id="PS00108">
    <property type="entry name" value="PROTEIN_KINASE_ST"/>
    <property type="match status" value="1"/>
</dbReference>
<feature type="region of interest" description="Disordered" evidence="7">
    <location>
        <begin position="334"/>
        <end position="358"/>
    </location>
</feature>
<feature type="domain" description="Protein kinase" evidence="9">
    <location>
        <begin position="14"/>
        <end position="270"/>
    </location>
</feature>
<dbReference type="FunFam" id="3.30.200.20:FF:000042">
    <property type="entry name" value="Aurora kinase A"/>
    <property type="match status" value="1"/>
</dbReference>
<evidence type="ECO:0000313" key="10">
    <source>
        <dbReference type="EMBL" id="CAD8137621.1"/>
    </source>
</evidence>
<dbReference type="InterPro" id="IPR017441">
    <property type="entry name" value="Protein_kinase_ATP_BS"/>
</dbReference>